<dbReference type="OrthoDB" id="2121828at2759"/>
<dbReference type="InterPro" id="IPR002355">
    <property type="entry name" value="Cu_oxidase_Cu_BS"/>
</dbReference>
<comment type="cofactor">
    <cofactor evidence="2">
        <name>Cu cation</name>
        <dbReference type="ChEBI" id="CHEBI:23378"/>
    </cofactor>
</comment>
<proteinExistence type="inferred from homology"/>
<keyword evidence="14" id="KW-1185">Reference proteome</keyword>
<dbReference type="AlphaFoldDB" id="A0A180GM27"/>
<dbReference type="InterPro" id="IPR001117">
    <property type="entry name" value="Cu-oxidase_2nd"/>
</dbReference>
<feature type="domain" description="Plastocyanin-like" evidence="10">
    <location>
        <begin position="340"/>
        <end position="494"/>
    </location>
</feature>
<dbReference type="Pfam" id="PF07731">
    <property type="entry name" value="Cu-oxidase_2"/>
    <property type="match status" value="1"/>
</dbReference>
<keyword evidence="7" id="KW-0186">Copper</keyword>
<name>A0A180GM27_PUCT1</name>
<keyword evidence="6" id="KW-0560">Oxidoreductase</keyword>
<dbReference type="InterPro" id="IPR033138">
    <property type="entry name" value="Cu_oxidase_CS"/>
</dbReference>
<dbReference type="InterPro" id="IPR045087">
    <property type="entry name" value="Cu-oxidase_fam"/>
</dbReference>
<dbReference type="EC" id="1.10.3.2" evidence="4"/>
<reference evidence="12" key="1">
    <citation type="submission" date="2009-11" db="EMBL/GenBank/DDBJ databases">
        <authorList>
            <consortium name="The Broad Institute Genome Sequencing Platform"/>
            <person name="Ward D."/>
            <person name="Feldgarden M."/>
            <person name="Earl A."/>
            <person name="Young S.K."/>
            <person name="Zeng Q."/>
            <person name="Koehrsen M."/>
            <person name="Alvarado L."/>
            <person name="Berlin A."/>
            <person name="Bochicchio J."/>
            <person name="Borenstein D."/>
            <person name="Chapman S.B."/>
            <person name="Chen Z."/>
            <person name="Engels R."/>
            <person name="Freedman E."/>
            <person name="Gellesch M."/>
            <person name="Goldberg J."/>
            <person name="Griggs A."/>
            <person name="Gujja S."/>
            <person name="Heilman E."/>
            <person name="Heiman D."/>
            <person name="Hepburn T."/>
            <person name="Howarth C."/>
            <person name="Jen D."/>
            <person name="Larson L."/>
            <person name="Lewis B."/>
            <person name="Mehta T."/>
            <person name="Park D."/>
            <person name="Pearson M."/>
            <person name="Roberts A."/>
            <person name="Saif S."/>
            <person name="Shea T."/>
            <person name="Shenoy N."/>
            <person name="Sisk P."/>
            <person name="Stolte C."/>
            <person name="Sykes S."/>
            <person name="Thomson T."/>
            <person name="Walk T."/>
            <person name="White J."/>
            <person name="Yandava C."/>
            <person name="Izard J."/>
            <person name="Baranova O.V."/>
            <person name="Blanton J.M."/>
            <person name="Tanner A.C."/>
            <person name="Dewhirst F.E."/>
            <person name="Haas B."/>
            <person name="Nusbaum C."/>
            <person name="Birren B."/>
        </authorList>
    </citation>
    <scope>NUCLEOTIDE SEQUENCE [LARGE SCALE GENOMIC DNA]</scope>
    <source>
        <strain evidence="12">1-1 BBBD Race 1</strain>
    </source>
</reference>
<dbReference type="Pfam" id="PF00394">
    <property type="entry name" value="Cu-oxidase"/>
    <property type="match status" value="1"/>
</dbReference>
<dbReference type="PROSITE" id="PS00079">
    <property type="entry name" value="MULTICOPPER_OXIDASE1"/>
    <property type="match status" value="1"/>
</dbReference>
<dbReference type="PANTHER" id="PTHR11709">
    <property type="entry name" value="MULTI-COPPER OXIDASE"/>
    <property type="match status" value="1"/>
</dbReference>
<evidence type="ECO:0000313" key="13">
    <source>
        <dbReference type="EnsemblFungi" id="PTTG_01584-t43_1-p1"/>
    </source>
</evidence>
<feature type="domain" description="Plastocyanin-like" evidence="9">
    <location>
        <begin position="82"/>
        <end position="208"/>
    </location>
</feature>
<dbReference type="EMBL" id="ADAS02000051">
    <property type="protein sequence ID" value="OAV93412.1"/>
    <property type="molecule type" value="Genomic_DNA"/>
</dbReference>
<dbReference type="InterPro" id="IPR011706">
    <property type="entry name" value="Cu-oxidase_C"/>
</dbReference>
<accession>A0A180GM27</accession>
<dbReference type="PROSITE" id="PS00080">
    <property type="entry name" value="MULTICOPPER_OXIDASE2"/>
    <property type="match status" value="1"/>
</dbReference>
<dbReference type="GO" id="GO:0005507">
    <property type="term" value="F:copper ion binding"/>
    <property type="evidence" value="ECO:0007669"/>
    <property type="project" value="InterPro"/>
</dbReference>
<dbReference type="EnsemblFungi" id="PTTG_01584-t43_1">
    <property type="protein sequence ID" value="PTTG_01584-t43_1-p1"/>
    <property type="gene ID" value="PTTG_01584"/>
</dbReference>
<dbReference type="Gene3D" id="2.60.40.420">
    <property type="entry name" value="Cupredoxins - blue copper proteins"/>
    <property type="match status" value="3"/>
</dbReference>
<evidence type="ECO:0000256" key="2">
    <source>
        <dbReference type="ARBA" id="ARBA00001935"/>
    </source>
</evidence>
<evidence type="ECO:0000256" key="5">
    <source>
        <dbReference type="ARBA" id="ARBA00022723"/>
    </source>
</evidence>
<evidence type="ECO:0000313" key="14">
    <source>
        <dbReference type="Proteomes" id="UP000005240"/>
    </source>
</evidence>
<evidence type="ECO:0000256" key="7">
    <source>
        <dbReference type="ARBA" id="ARBA00023008"/>
    </source>
</evidence>
<evidence type="ECO:0000256" key="1">
    <source>
        <dbReference type="ARBA" id="ARBA00000349"/>
    </source>
</evidence>
<dbReference type="PANTHER" id="PTHR11709:SF394">
    <property type="entry name" value="FI03373P-RELATED"/>
    <property type="match status" value="1"/>
</dbReference>
<protein>
    <recommendedName>
        <fullName evidence="4">laccase</fullName>
        <ecNumber evidence="4">1.10.3.2</ecNumber>
    </recommendedName>
</protein>
<dbReference type="InterPro" id="IPR008972">
    <property type="entry name" value="Cupredoxin"/>
</dbReference>
<reference evidence="13 14" key="3">
    <citation type="journal article" date="2017" name="G3 (Bethesda)">
        <title>Comparative analysis highlights variable genome content of wheat rusts and divergence of the mating loci.</title>
        <authorList>
            <person name="Cuomo C.A."/>
            <person name="Bakkeren G."/>
            <person name="Khalil H.B."/>
            <person name="Panwar V."/>
            <person name="Joly D."/>
            <person name="Linning R."/>
            <person name="Sakthikumar S."/>
            <person name="Song X."/>
            <person name="Adiconis X."/>
            <person name="Fan L."/>
            <person name="Goldberg J.M."/>
            <person name="Levin J.Z."/>
            <person name="Young S."/>
            <person name="Zeng Q."/>
            <person name="Anikster Y."/>
            <person name="Bruce M."/>
            <person name="Wang M."/>
            <person name="Yin C."/>
            <person name="McCallum B."/>
            <person name="Szabo L.J."/>
            <person name="Hulbert S."/>
            <person name="Chen X."/>
            <person name="Fellers J.P."/>
        </authorList>
    </citation>
    <scope>NUCLEOTIDE SEQUENCE</scope>
    <source>
        <strain evidence="13">isolate 1-1 / race 1 (BBBD)</strain>
        <strain evidence="14">Isolate 1-1 / race 1 (BBBD)</strain>
    </source>
</reference>
<dbReference type="SUPFAM" id="SSF49503">
    <property type="entry name" value="Cupredoxins"/>
    <property type="match status" value="3"/>
</dbReference>
<evidence type="ECO:0000256" key="3">
    <source>
        <dbReference type="ARBA" id="ARBA00010609"/>
    </source>
</evidence>
<dbReference type="Pfam" id="PF07732">
    <property type="entry name" value="Cu-oxidase_3"/>
    <property type="match status" value="1"/>
</dbReference>
<keyword evidence="8" id="KW-0325">Glycoprotein</keyword>
<evidence type="ECO:0000256" key="8">
    <source>
        <dbReference type="ARBA" id="ARBA00023180"/>
    </source>
</evidence>
<organism evidence="12">
    <name type="scientific">Puccinia triticina (isolate 1-1 / race 1 (BBBD))</name>
    <name type="common">Brown leaf rust fungus</name>
    <dbReference type="NCBI Taxonomy" id="630390"/>
    <lineage>
        <taxon>Eukaryota</taxon>
        <taxon>Fungi</taxon>
        <taxon>Dikarya</taxon>
        <taxon>Basidiomycota</taxon>
        <taxon>Pucciniomycotina</taxon>
        <taxon>Pucciniomycetes</taxon>
        <taxon>Pucciniales</taxon>
        <taxon>Pucciniaceae</taxon>
        <taxon>Puccinia</taxon>
    </lineage>
</organism>
<comment type="catalytic activity">
    <reaction evidence="1">
        <text>4 hydroquinone + O2 = 4 benzosemiquinone + 2 H2O</text>
        <dbReference type="Rhea" id="RHEA:11276"/>
        <dbReference type="ChEBI" id="CHEBI:15377"/>
        <dbReference type="ChEBI" id="CHEBI:15379"/>
        <dbReference type="ChEBI" id="CHEBI:17594"/>
        <dbReference type="ChEBI" id="CHEBI:17977"/>
        <dbReference type="EC" id="1.10.3.2"/>
    </reaction>
</comment>
<evidence type="ECO:0000259" key="9">
    <source>
        <dbReference type="Pfam" id="PF00394"/>
    </source>
</evidence>
<feature type="domain" description="Plastocyanin-like" evidence="11">
    <location>
        <begin position="14"/>
        <end position="72"/>
    </location>
</feature>
<evidence type="ECO:0000256" key="6">
    <source>
        <dbReference type="ARBA" id="ARBA00023002"/>
    </source>
</evidence>
<evidence type="ECO:0000256" key="4">
    <source>
        <dbReference type="ARBA" id="ARBA00012297"/>
    </source>
</evidence>
<dbReference type="Proteomes" id="UP000005240">
    <property type="component" value="Unassembled WGS sequence"/>
</dbReference>
<reference evidence="13" key="4">
    <citation type="submission" date="2025-05" db="UniProtKB">
        <authorList>
            <consortium name="EnsemblFungi"/>
        </authorList>
    </citation>
    <scope>IDENTIFICATION</scope>
    <source>
        <strain evidence="13">isolate 1-1 / race 1 (BBBD)</strain>
    </source>
</reference>
<gene>
    <name evidence="12" type="ORF">PTTG_01584</name>
</gene>
<dbReference type="VEuPathDB" id="FungiDB:PTTG_01584"/>
<reference evidence="12" key="2">
    <citation type="submission" date="2016-05" db="EMBL/GenBank/DDBJ databases">
        <title>Comparative analysis highlights variable genome content of wheat rusts and divergence of the mating loci.</title>
        <authorList>
            <person name="Cuomo C.A."/>
            <person name="Bakkeren G."/>
            <person name="Szabo L."/>
            <person name="Khalil H."/>
            <person name="Joly D."/>
            <person name="Goldberg J."/>
            <person name="Young S."/>
            <person name="Zeng Q."/>
            <person name="Fellers J."/>
        </authorList>
    </citation>
    <scope>NUCLEOTIDE SEQUENCE [LARGE SCALE GENOMIC DNA]</scope>
    <source>
        <strain evidence="12">1-1 BBBD Race 1</strain>
    </source>
</reference>
<evidence type="ECO:0000313" key="12">
    <source>
        <dbReference type="EMBL" id="OAV93412.1"/>
    </source>
</evidence>
<dbReference type="CDD" id="cd13873">
    <property type="entry name" value="CuRO_2_AAO_like_2"/>
    <property type="match status" value="1"/>
</dbReference>
<keyword evidence="5" id="KW-0479">Metal-binding</keyword>
<dbReference type="InterPro" id="IPR011707">
    <property type="entry name" value="Cu-oxidase-like_N"/>
</dbReference>
<evidence type="ECO:0000259" key="11">
    <source>
        <dbReference type="Pfam" id="PF07732"/>
    </source>
</evidence>
<dbReference type="GO" id="GO:0052716">
    <property type="term" value="F:hydroquinone:oxygen oxidoreductase activity"/>
    <property type="evidence" value="ECO:0007669"/>
    <property type="project" value="UniProtKB-EC"/>
</dbReference>
<evidence type="ECO:0000259" key="10">
    <source>
        <dbReference type="Pfam" id="PF07731"/>
    </source>
</evidence>
<sequence>MNFLEEQWTRTTFQVGAPFSDGTEKISQYAIPPGGGQFDYIFLLDFAGTFIYHAHVGFRLMTCHGAFIVEDAHRPPFKYDEERVLLFADYYHKLDEQLAIGLKSVPFQWIGEPQSIAVNGNALGKCDLTSPFGCNTNCHHHRLVVKPGMTYRVRVIGITVLTYLYIGIEDHEDLSVIEVDSGYVRPVSTKHIQLHSGQRYSFLLKTKSREELKKHGSKRDFWGRLETRWRPIRDQGAFVLHYEDDSTSTSIGPSVNTKPLDLSLTPFPNPKEFNKIVHLPNEGNTWLADTFEPLDPKEVAPTAAEVTRRIFIQGQQVKMADGRINWFVNGEKYVETQPKVPFLVRAYTTKIKPDYKAAARNNGFDKKLGAYPIKLNDVVEIVIVNQASSIGVSEVHPWHLHGQEFYVIAHGTGAFTKAKLAEAEAHQKRHIRRDTEVIFTSQRGASYKGTTVPPGTVTGWMVLRMKAQTPGAFLMHCHTQPHALMGMGVVLLVGIENLPPLPEGYLKKYM</sequence>
<comment type="similarity">
    <text evidence="3">Belongs to the multicopper oxidase family.</text>
</comment>
<dbReference type="STRING" id="630390.A0A180GM27"/>